<protein>
    <submittedName>
        <fullName evidence="1">Uncharacterized protein</fullName>
    </submittedName>
</protein>
<feature type="non-terminal residue" evidence="1">
    <location>
        <position position="1"/>
    </location>
</feature>
<evidence type="ECO:0000313" key="1">
    <source>
        <dbReference type="EMBL" id="EJU02291.1"/>
    </source>
</evidence>
<proteinExistence type="predicted"/>
<dbReference type="Proteomes" id="UP000030653">
    <property type="component" value="Unassembled WGS sequence"/>
</dbReference>
<dbReference type="EMBL" id="JH795862">
    <property type="protein sequence ID" value="EJU02291.1"/>
    <property type="molecule type" value="Genomic_DNA"/>
</dbReference>
<organism evidence="1 2">
    <name type="scientific">Dacryopinax primogenitus (strain DJM 731)</name>
    <name type="common">Brown rot fungus</name>
    <dbReference type="NCBI Taxonomy" id="1858805"/>
    <lineage>
        <taxon>Eukaryota</taxon>
        <taxon>Fungi</taxon>
        <taxon>Dikarya</taxon>
        <taxon>Basidiomycota</taxon>
        <taxon>Agaricomycotina</taxon>
        <taxon>Dacrymycetes</taxon>
        <taxon>Dacrymycetales</taxon>
        <taxon>Dacrymycetaceae</taxon>
        <taxon>Dacryopinax</taxon>
    </lineage>
</organism>
<gene>
    <name evidence="1" type="ORF">DACRYDRAFT_21989</name>
</gene>
<sequence length="75" mass="8435">MLVTSYEAAVKAKILEHIETNVWHSDVPAVRYRAASPGTPILRYVTEISHDTTWTRLRREYAANSTCADFPDGAN</sequence>
<dbReference type="RefSeq" id="XP_040629188.1">
    <property type="nucleotide sequence ID" value="XM_040772628.1"/>
</dbReference>
<name>M5FWH8_DACPD</name>
<reference evidence="1 2" key="1">
    <citation type="journal article" date="2012" name="Science">
        <title>The Paleozoic origin of enzymatic lignin decomposition reconstructed from 31 fungal genomes.</title>
        <authorList>
            <person name="Floudas D."/>
            <person name="Binder M."/>
            <person name="Riley R."/>
            <person name="Barry K."/>
            <person name="Blanchette R.A."/>
            <person name="Henrissat B."/>
            <person name="Martinez A.T."/>
            <person name="Otillar R."/>
            <person name="Spatafora J.W."/>
            <person name="Yadav J.S."/>
            <person name="Aerts A."/>
            <person name="Benoit I."/>
            <person name="Boyd A."/>
            <person name="Carlson A."/>
            <person name="Copeland A."/>
            <person name="Coutinho P.M."/>
            <person name="de Vries R.P."/>
            <person name="Ferreira P."/>
            <person name="Findley K."/>
            <person name="Foster B."/>
            <person name="Gaskell J."/>
            <person name="Glotzer D."/>
            <person name="Gorecki P."/>
            <person name="Heitman J."/>
            <person name="Hesse C."/>
            <person name="Hori C."/>
            <person name="Igarashi K."/>
            <person name="Jurgens J.A."/>
            <person name="Kallen N."/>
            <person name="Kersten P."/>
            <person name="Kohler A."/>
            <person name="Kuees U."/>
            <person name="Kumar T.K.A."/>
            <person name="Kuo A."/>
            <person name="LaButti K."/>
            <person name="Larrondo L.F."/>
            <person name="Lindquist E."/>
            <person name="Ling A."/>
            <person name="Lombard V."/>
            <person name="Lucas S."/>
            <person name="Lundell T."/>
            <person name="Martin R."/>
            <person name="McLaughlin D.J."/>
            <person name="Morgenstern I."/>
            <person name="Morin E."/>
            <person name="Murat C."/>
            <person name="Nagy L.G."/>
            <person name="Nolan M."/>
            <person name="Ohm R.A."/>
            <person name="Patyshakuliyeva A."/>
            <person name="Rokas A."/>
            <person name="Ruiz-Duenas F.J."/>
            <person name="Sabat G."/>
            <person name="Salamov A."/>
            <person name="Samejima M."/>
            <person name="Schmutz J."/>
            <person name="Slot J.C."/>
            <person name="St John F."/>
            <person name="Stenlid J."/>
            <person name="Sun H."/>
            <person name="Sun S."/>
            <person name="Syed K."/>
            <person name="Tsang A."/>
            <person name="Wiebenga A."/>
            <person name="Young D."/>
            <person name="Pisabarro A."/>
            <person name="Eastwood D.C."/>
            <person name="Martin F."/>
            <person name="Cullen D."/>
            <person name="Grigoriev I.V."/>
            <person name="Hibbett D.S."/>
        </authorList>
    </citation>
    <scope>NUCLEOTIDE SEQUENCE [LARGE SCALE GENOMIC DNA]</scope>
    <source>
        <strain evidence="1 2">DJM-731 SS1</strain>
    </source>
</reference>
<accession>M5FWH8</accession>
<dbReference type="AlphaFoldDB" id="M5FWH8"/>
<keyword evidence="2" id="KW-1185">Reference proteome</keyword>
<evidence type="ECO:0000313" key="2">
    <source>
        <dbReference type="Proteomes" id="UP000030653"/>
    </source>
</evidence>
<dbReference type="GeneID" id="63687690"/>
<dbReference type="HOGENOM" id="CLU_2677719_0_0_1"/>